<proteinExistence type="inferred from homology"/>
<dbReference type="GO" id="GO:0006412">
    <property type="term" value="P:translation"/>
    <property type="evidence" value="ECO:0007669"/>
    <property type="project" value="InterPro"/>
</dbReference>
<dbReference type="PANTHER" id="PTHR10902">
    <property type="entry name" value="60S RIBOSOMAL PROTEIN L35A"/>
    <property type="match status" value="1"/>
</dbReference>
<keyword evidence="3" id="KW-0687">Ribonucleoprotein</keyword>
<dbReference type="GO" id="GO:0005840">
    <property type="term" value="C:ribosome"/>
    <property type="evidence" value="ECO:0007669"/>
    <property type="project" value="UniProtKB-KW"/>
</dbReference>
<gene>
    <name evidence="4" type="ORF">DCS_07970</name>
</gene>
<dbReference type="InterPro" id="IPR009000">
    <property type="entry name" value="Transl_B-barrel_sf"/>
</dbReference>
<comment type="caution">
    <text evidence="4">The sequence shown here is derived from an EMBL/GenBank/DDBJ whole genome shotgun (WGS) entry which is preliminary data.</text>
</comment>
<name>A0A151GFY2_DRECN</name>
<dbReference type="Pfam" id="PF01247">
    <property type="entry name" value="Ribosomal_L35Ae"/>
    <property type="match status" value="1"/>
</dbReference>
<dbReference type="SUPFAM" id="SSF50447">
    <property type="entry name" value="Translation proteins"/>
    <property type="match status" value="1"/>
</dbReference>
<dbReference type="Proteomes" id="UP000076580">
    <property type="component" value="Chromosome 03"/>
</dbReference>
<evidence type="ECO:0000313" key="4">
    <source>
        <dbReference type="EMBL" id="KYK56005.1"/>
    </source>
</evidence>
<evidence type="ECO:0000256" key="1">
    <source>
        <dbReference type="ARBA" id="ARBA00009269"/>
    </source>
</evidence>
<evidence type="ECO:0000256" key="3">
    <source>
        <dbReference type="ARBA" id="ARBA00023274"/>
    </source>
</evidence>
<dbReference type="STRING" id="98403.A0A151GFY2"/>
<comment type="similarity">
    <text evidence="1">Belongs to the eukaryotic ribosomal protein eL33 family.</text>
</comment>
<evidence type="ECO:0000256" key="2">
    <source>
        <dbReference type="ARBA" id="ARBA00022980"/>
    </source>
</evidence>
<keyword evidence="2 4" id="KW-0689">Ribosomal protein</keyword>
<dbReference type="EMBL" id="LAYC01000003">
    <property type="protein sequence ID" value="KYK56005.1"/>
    <property type="molecule type" value="Genomic_DNA"/>
</dbReference>
<dbReference type="GeneID" id="63720613"/>
<dbReference type="InParanoid" id="A0A151GFY2"/>
<dbReference type="GO" id="GO:1990904">
    <property type="term" value="C:ribonucleoprotein complex"/>
    <property type="evidence" value="ECO:0007669"/>
    <property type="project" value="UniProtKB-KW"/>
</dbReference>
<evidence type="ECO:0000313" key="5">
    <source>
        <dbReference type="Proteomes" id="UP000076580"/>
    </source>
</evidence>
<dbReference type="GO" id="GO:0003735">
    <property type="term" value="F:structural constituent of ribosome"/>
    <property type="evidence" value="ECO:0007669"/>
    <property type="project" value="InterPro"/>
</dbReference>
<dbReference type="AlphaFoldDB" id="A0A151GFY2"/>
<sequence length="324" mass="36673">MPSESGHRLYVKGRHLSYQRSRHITHPGTSLIKIEGVDDTNGANFYLGKKVAYVYRAQREIRGSKIRVIWGKVTRPHGNSGVVRAKFTSPLPTKSFGVTRRRDPDAQDDRVDTSILDPFLTRKPWDDEIYGERKDSETVHADGRVDPSILDPSLTRKPWDDEIYGERKDTETVHADGRVDPSILDPSLTRKPWDDEVTGGERIPRRSMPMAMVRLSPSRSDELADKRRARANWTQRDDWRSRWCAAKADVFTAEHEARALMREESGIKSPAQFPARRRAAAPAKLVTTRSSVRCTIRNSFSKSTGYPAGSWLTGMLVHGDGHEA</sequence>
<dbReference type="InterPro" id="IPR038661">
    <property type="entry name" value="Ribosomal_eL33_sf"/>
</dbReference>
<reference evidence="4 5" key="1">
    <citation type="journal article" date="2016" name="Sci. Rep.">
        <title>Insights into Adaptations to a Near-Obligate Nematode Endoparasitic Lifestyle from the Finished Genome of Drechmeria coniospora.</title>
        <authorList>
            <person name="Zhang L."/>
            <person name="Zhou Z."/>
            <person name="Guo Q."/>
            <person name="Fokkens L."/>
            <person name="Miskei M."/>
            <person name="Pocsi I."/>
            <person name="Zhang W."/>
            <person name="Chen M."/>
            <person name="Wang L."/>
            <person name="Sun Y."/>
            <person name="Donzelli B.G."/>
            <person name="Gibson D.M."/>
            <person name="Nelson D.R."/>
            <person name="Luo J.G."/>
            <person name="Rep M."/>
            <person name="Liu H."/>
            <person name="Yang S."/>
            <person name="Wang J."/>
            <person name="Krasnoff S.B."/>
            <person name="Xu Y."/>
            <person name="Molnar I."/>
            <person name="Lin M."/>
        </authorList>
    </citation>
    <scope>NUCLEOTIDE SEQUENCE [LARGE SCALE GENOMIC DNA]</scope>
    <source>
        <strain evidence="4 5">ARSEF 6962</strain>
    </source>
</reference>
<dbReference type="HAMAP" id="MF_00573">
    <property type="entry name" value="Ribosomal_eL33"/>
    <property type="match status" value="1"/>
</dbReference>
<dbReference type="InterPro" id="IPR001780">
    <property type="entry name" value="Ribosomal_eL33"/>
</dbReference>
<keyword evidence="5" id="KW-1185">Reference proteome</keyword>
<accession>A0A151GFY2</accession>
<dbReference type="RefSeq" id="XP_040655357.1">
    <property type="nucleotide sequence ID" value="XM_040805253.1"/>
</dbReference>
<protein>
    <submittedName>
        <fullName evidence="4">60S ribosomal protein L33</fullName>
    </submittedName>
</protein>
<organism evidence="4 5">
    <name type="scientific">Drechmeria coniospora</name>
    <name type="common">Nematophagous fungus</name>
    <name type="synonym">Meria coniospora</name>
    <dbReference type="NCBI Taxonomy" id="98403"/>
    <lineage>
        <taxon>Eukaryota</taxon>
        <taxon>Fungi</taxon>
        <taxon>Dikarya</taxon>
        <taxon>Ascomycota</taxon>
        <taxon>Pezizomycotina</taxon>
        <taxon>Sordariomycetes</taxon>
        <taxon>Hypocreomycetidae</taxon>
        <taxon>Hypocreales</taxon>
        <taxon>Ophiocordycipitaceae</taxon>
        <taxon>Drechmeria</taxon>
    </lineage>
</organism>
<dbReference type="PROSITE" id="PS01105">
    <property type="entry name" value="RIBOSOMAL_L35AE"/>
    <property type="match status" value="1"/>
</dbReference>
<dbReference type="Gene3D" id="2.40.10.190">
    <property type="entry name" value="translation elongation factor selb, chain A, domain 4"/>
    <property type="match status" value="1"/>
</dbReference>
<dbReference type="InterPro" id="IPR018266">
    <property type="entry name" value="Ribosomal_eL33_CS"/>
</dbReference>